<dbReference type="RefSeq" id="WP_220558983.1">
    <property type="nucleotide sequence ID" value="NZ_CP080764.1"/>
</dbReference>
<protein>
    <submittedName>
        <fullName evidence="2">ImmA/IrrE family metallo-endopeptidase</fullName>
    </submittedName>
</protein>
<gene>
    <name evidence="2" type="ORF">K3F53_11200</name>
</gene>
<organism evidence="2 3">
    <name type="scientific">Aneurinibacillus thermoaerophilus</name>
    <dbReference type="NCBI Taxonomy" id="143495"/>
    <lineage>
        <taxon>Bacteria</taxon>
        <taxon>Bacillati</taxon>
        <taxon>Bacillota</taxon>
        <taxon>Bacilli</taxon>
        <taxon>Bacillales</taxon>
        <taxon>Paenibacillaceae</taxon>
        <taxon>Aneurinibacillus group</taxon>
        <taxon>Aneurinibacillus</taxon>
    </lineage>
</organism>
<feature type="domain" description="IrrE N-terminal-like" evidence="1">
    <location>
        <begin position="56"/>
        <end position="159"/>
    </location>
</feature>
<dbReference type="Pfam" id="PF06114">
    <property type="entry name" value="Peptidase_M78"/>
    <property type="match status" value="1"/>
</dbReference>
<dbReference type="Proteomes" id="UP000826616">
    <property type="component" value="Chromosome"/>
</dbReference>
<evidence type="ECO:0000313" key="2">
    <source>
        <dbReference type="EMBL" id="QYY41505.1"/>
    </source>
</evidence>
<proteinExistence type="predicted"/>
<dbReference type="Gene3D" id="1.10.10.2910">
    <property type="match status" value="1"/>
</dbReference>
<dbReference type="InterPro" id="IPR010359">
    <property type="entry name" value="IrrE_HExxH"/>
</dbReference>
<evidence type="ECO:0000259" key="1">
    <source>
        <dbReference type="Pfam" id="PF06114"/>
    </source>
</evidence>
<dbReference type="GeneID" id="97141937"/>
<keyword evidence="3" id="KW-1185">Reference proteome</keyword>
<dbReference type="EMBL" id="CP080764">
    <property type="protein sequence ID" value="QYY41505.1"/>
    <property type="molecule type" value="Genomic_DNA"/>
</dbReference>
<sequence length="185" mass="22166">MQQRELLHKTPLEYWEERANHVLSHFNYQEPDEIDIYEICYRYGIKVKHHNKDTTFSVPKEGRRGIIYLQSNLPADEERVVLAEEFCHLYAHAIDQLSASEYFVGKQENQAKRMAAYLLMPSWFMENVYKMAEFNEIGVLIEEIADYFVVPEEFAHYRLQLDASREMGQTLRRWRGEYGSIEWME</sequence>
<accession>A0ABX8Y780</accession>
<name>A0ABX8Y780_ANETH</name>
<reference evidence="2 3" key="1">
    <citation type="submission" date="2021-08" db="EMBL/GenBank/DDBJ databases">
        <title>Complete genome sequence of the strain Aneurinibacillus thermoaerophilus CCM 8960.</title>
        <authorList>
            <person name="Musilova J."/>
            <person name="Kourilova X."/>
            <person name="Pernicova I."/>
            <person name="Bezdicek M."/>
            <person name="Lengerova M."/>
            <person name="Obruca S."/>
            <person name="Sedlar K."/>
        </authorList>
    </citation>
    <scope>NUCLEOTIDE SEQUENCE [LARGE SCALE GENOMIC DNA]</scope>
    <source>
        <strain evidence="2 3">CCM 8960</strain>
    </source>
</reference>
<evidence type="ECO:0000313" key="3">
    <source>
        <dbReference type="Proteomes" id="UP000826616"/>
    </source>
</evidence>